<dbReference type="GO" id="GO:0043190">
    <property type="term" value="C:ATP-binding cassette (ABC) transporter complex"/>
    <property type="evidence" value="ECO:0007669"/>
    <property type="project" value="InterPro"/>
</dbReference>
<dbReference type="Proteomes" id="UP000037397">
    <property type="component" value="Unassembled WGS sequence"/>
</dbReference>
<dbReference type="OrthoDB" id="9796817at2"/>
<dbReference type="AlphaFoldDB" id="A0A0L6CIJ1"/>
<dbReference type="SUPFAM" id="SSF53850">
    <property type="entry name" value="Periplasmic binding protein-like II"/>
    <property type="match status" value="1"/>
</dbReference>
<accession>A0A0L6CIJ1</accession>
<protein>
    <recommendedName>
        <fullName evidence="3">Solute-binding protein family 5 domain-containing protein</fullName>
    </recommendedName>
</protein>
<organism evidence="4 5">
    <name type="scientific">Luteipulveratus halotolerans</name>
    <dbReference type="NCBI Taxonomy" id="1631356"/>
    <lineage>
        <taxon>Bacteria</taxon>
        <taxon>Bacillati</taxon>
        <taxon>Actinomycetota</taxon>
        <taxon>Actinomycetes</taxon>
        <taxon>Micrococcales</taxon>
        <taxon>Dermacoccaceae</taxon>
        <taxon>Luteipulveratus</taxon>
    </lineage>
</organism>
<evidence type="ECO:0000313" key="4">
    <source>
        <dbReference type="EMBL" id="KNX37328.1"/>
    </source>
</evidence>
<feature type="domain" description="Solute-binding protein family 5" evidence="3">
    <location>
        <begin position="115"/>
        <end position="502"/>
    </location>
</feature>
<evidence type="ECO:0000313" key="5">
    <source>
        <dbReference type="Proteomes" id="UP000037397"/>
    </source>
</evidence>
<dbReference type="PROSITE" id="PS51257">
    <property type="entry name" value="PROKAR_LIPOPROTEIN"/>
    <property type="match status" value="1"/>
</dbReference>
<feature type="region of interest" description="Disordered" evidence="1">
    <location>
        <begin position="20"/>
        <end position="40"/>
    </location>
</feature>
<evidence type="ECO:0000256" key="2">
    <source>
        <dbReference type="SAM" id="SignalP"/>
    </source>
</evidence>
<dbReference type="InterPro" id="IPR000914">
    <property type="entry name" value="SBP_5_dom"/>
</dbReference>
<evidence type="ECO:0000259" key="3">
    <source>
        <dbReference type="Pfam" id="PF00496"/>
    </source>
</evidence>
<sequence>MRWTKVLAFTAAGAFALTACGGNDNDSTGNGSPGNQPTNEFAKVPASAALQPDAKGPAAVPAGAKKGGTLTLNAQSVPENTDPSTQYFQDTAMILRLTTRTLTQYKVQPDGKSVLVPDLATNLGEQSKDGLTWKFTLKKGLKYEDGTPIKASDIEYSVLRSFATEEMPGGPTYQMEYLKGGDTYKGPWKQPNVKFPGIESDDANGVITFHLAKKVQDFPYFASFTMFGGIPKAKDTKTNYQLKWVSTGPYKIQKYVKGSSLTLVKNTNWDAASDPARSQLPDTVQFNFGKDAAATAKAIMASNGPDATSLTYDGVDASVLKDATGAKKNQVASGPSPCVSWTSASLDTQKIPLEVRRAIQVAWPTRALMQATGLSQFDAAPGGSISAPQVPGFQDLKAEGQPVTAVGDPAKAKQMLQKAGKLGFTLSYYYTNDKESTKKAQAIRQPALEKAGFTVKAIGVPGSQLRAKIKDPEAPTNMGNGVGTGWCYDWPAGASIYPAIFSSKLAPNTGVGNVKDPALDKEMADIAALPIEQQGPKWSALDKKIREEIVPAVVMYAGKGSAIFGTKVHNVKIDPNAGVPDLANIWVG</sequence>
<dbReference type="PIRSF" id="PIRSF002741">
    <property type="entry name" value="MppA"/>
    <property type="match status" value="1"/>
</dbReference>
<dbReference type="STRING" id="1631356.VV01_09485"/>
<dbReference type="Gene3D" id="3.10.105.10">
    <property type="entry name" value="Dipeptide-binding Protein, Domain 3"/>
    <property type="match status" value="1"/>
</dbReference>
<dbReference type="RefSeq" id="WP_050669674.1">
    <property type="nucleotide sequence ID" value="NZ_LAIR01000002.1"/>
</dbReference>
<proteinExistence type="predicted"/>
<dbReference type="PANTHER" id="PTHR30290:SF83">
    <property type="entry name" value="ABC TRANSPORTER SUBSTRATE-BINDING PROTEIN"/>
    <property type="match status" value="1"/>
</dbReference>
<feature type="signal peptide" evidence="2">
    <location>
        <begin position="1"/>
        <end position="21"/>
    </location>
</feature>
<feature type="chain" id="PRO_5038697491" description="Solute-binding protein family 5 domain-containing protein" evidence="2">
    <location>
        <begin position="22"/>
        <end position="588"/>
    </location>
</feature>
<keyword evidence="2" id="KW-0732">Signal</keyword>
<dbReference type="Pfam" id="PF00496">
    <property type="entry name" value="SBP_bac_5"/>
    <property type="match status" value="1"/>
</dbReference>
<gene>
    <name evidence="4" type="ORF">VV01_09485</name>
</gene>
<dbReference type="GO" id="GO:1904680">
    <property type="term" value="F:peptide transmembrane transporter activity"/>
    <property type="evidence" value="ECO:0007669"/>
    <property type="project" value="TreeGrafter"/>
</dbReference>
<dbReference type="PANTHER" id="PTHR30290">
    <property type="entry name" value="PERIPLASMIC BINDING COMPONENT OF ABC TRANSPORTER"/>
    <property type="match status" value="1"/>
</dbReference>
<dbReference type="EMBL" id="LAIR01000002">
    <property type="protein sequence ID" value="KNX37328.1"/>
    <property type="molecule type" value="Genomic_DNA"/>
</dbReference>
<dbReference type="Gene3D" id="3.40.190.10">
    <property type="entry name" value="Periplasmic binding protein-like II"/>
    <property type="match status" value="1"/>
</dbReference>
<comment type="caution">
    <text evidence="4">The sequence shown here is derived from an EMBL/GenBank/DDBJ whole genome shotgun (WGS) entry which is preliminary data.</text>
</comment>
<name>A0A0L6CIJ1_9MICO</name>
<dbReference type="GO" id="GO:0042597">
    <property type="term" value="C:periplasmic space"/>
    <property type="evidence" value="ECO:0007669"/>
    <property type="project" value="UniProtKB-ARBA"/>
</dbReference>
<evidence type="ECO:0000256" key="1">
    <source>
        <dbReference type="SAM" id="MobiDB-lite"/>
    </source>
</evidence>
<dbReference type="GO" id="GO:0015833">
    <property type="term" value="P:peptide transport"/>
    <property type="evidence" value="ECO:0007669"/>
    <property type="project" value="TreeGrafter"/>
</dbReference>
<dbReference type="InterPro" id="IPR030678">
    <property type="entry name" value="Peptide/Ni-bd"/>
</dbReference>
<reference evidence="5" key="1">
    <citation type="submission" date="2015-03" db="EMBL/GenBank/DDBJ databases">
        <title>Luteipulveratus halotolerans sp. nov., a novel actinobacterium (Dermacoccaceae) from Sarawak, Malaysia.</title>
        <authorList>
            <person name="Juboi H."/>
            <person name="Basik A."/>
            <person name="Shamsul S.S."/>
            <person name="Arnold P."/>
            <person name="Schmitt E.K."/>
            <person name="Sanglier J.-J."/>
            <person name="Yeo T."/>
        </authorList>
    </citation>
    <scope>NUCLEOTIDE SEQUENCE [LARGE SCALE GENOMIC DNA]</scope>
    <source>
        <strain evidence="5">C296001</strain>
    </source>
</reference>
<feature type="compositionally biased region" description="Low complexity" evidence="1">
    <location>
        <begin position="20"/>
        <end position="35"/>
    </location>
</feature>
<keyword evidence="5" id="KW-1185">Reference proteome</keyword>
<dbReference type="InterPro" id="IPR039424">
    <property type="entry name" value="SBP_5"/>
</dbReference>